<evidence type="ECO:0000313" key="3">
    <source>
        <dbReference type="Proteomes" id="UP000451860"/>
    </source>
</evidence>
<gene>
    <name evidence="2" type="ORF">GB883_15340</name>
</gene>
<dbReference type="GO" id="GO:0016787">
    <property type="term" value="F:hydrolase activity"/>
    <property type="evidence" value="ECO:0007669"/>
    <property type="project" value="UniProtKB-KW"/>
</dbReference>
<name>A0A7J5ULS0_9MICO</name>
<comment type="caution">
    <text evidence="2">The sequence shown here is derived from an EMBL/GenBank/DDBJ whole genome shotgun (WGS) entry which is preliminary data.</text>
</comment>
<dbReference type="PRINTS" id="PR00111">
    <property type="entry name" value="ABHYDROLASE"/>
</dbReference>
<keyword evidence="3" id="KW-1185">Reference proteome</keyword>
<protein>
    <submittedName>
        <fullName evidence="2">Alpha/beta fold hydrolase</fullName>
    </submittedName>
</protein>
<dbReference type="Gene3D" id="3.40.50.1820">
    <property type="entry name" value="alpha/beta hydrolase"/>
    <property type="match status" value="1"/>
</dbReference>
<dbReference type="SUPFAM" id="SSF53474">
    <property type="entry name" value="alpha/beta-Hydrolases"/>
    <property type="match status" value="1"/>
</dbReference>
<evidence type="ECO:0000259" key="1">
    <source>
        <dbReference type="Pfam" id="PF12146"/>
    </source>
</evidence>
<dbReference type="AlphaFoldDB" id="A0A7J5ULS0"/>
<keyword evidence="2" id="KW-0378">Hydrolase</keyword>
<dbReference type="PANTHER" id="PTHR43689">
    <property type="entry name" value="HYDROLASE"/>
    <property type="match status" value="1"/>
</dbReference>
<proteinExistence type="predicted"/>
<feature type="domain" description="Serine aminopeptidase S33" evidence="1">
    <location>
        <begin position="79"/>
        <end position="252"/>
    </location>
</feature>
<dbReference type="OrthoDB" id="9800988at2"/>
<dbReference type="InterPro" id="IPR000073">
    <property type="entry name" value="AB_hydrolase_1"/>
</dbReference>
<dbReference type="EMBL" id="WHJE01000087">
    <property type="protein sequence ID" value="KAE8763221.1"/>
    <property type="molecule type" value="Genomic_DNA"/>
</dbReference>
<dbReference type="PANTHER" id="PTHR43689:SF8">
    <property type="entry name" value="ALPHA_BETA-HYDROLASES SUPERFAMILY PROTEIN"/>
    <property type="match status" value="1"/>
</dbReference>
<accession>A0A7J5ULS0</accession>
<dbReference type="Pfam" id="PF12146">
    <property type="entry name" value="Hydrolase_4"/>
    <property type="match status" value="1"/>
</dbReference>
<reference evidence="2 3" key="1">
    <citation type="submission" date="2019-10" db="EMBL/GenBank/DDBJ databases">
        <title>Georgenia wutianyii sp. nov. and Georgenia yuyongxinii sp. nov. isolated from plateau pika (Ochotona curzoniae) in the Qinghai-Tibet plateau of China.</title>
        <authorList>
            <person name="Tian Z."/>
        </authorList>
    </citation>
    <scope>NUCLEOTIDE SEQUENCE [LARGE SCALE GENOMIC DNA]</scope>
    <source>
        <strain evidence="2 3">DSM 21501</strain>
    </source>
</reference>
<dbReference type="InterPro" id="IPR022742">
    <property type="entry name" value="Hydrolase_4"/>
</dbReference>
<evidence type="ECO:0000313" key="2">
    <source>
        <dbReference type="EMBL" id="KAE8763221.1"/>
    </source>
</evidence>
<sequence length="272" mass="28664">MERGGAMDVHEGVLHGGLPYLRLGAGPVLVVLPGLESENANPVGGARALEVRRLRPFARRFTLHVVRRPPGLPAGATMVDLADLHAAALAAEFGEPVDVHATSTGGSVALQLAVDHPQAVRRLVLVSAACRLSEAGRAAQRRLAAGVLRGDLRRTYADLGRLMGGSWLATRAVGAAMWLAGPAMAPADPADLLRTIAAEDAFDVCPRLGEVRAPTLVVAGARDGYYGPELFRRTAAGIPLSQLRLYPRMGHMGPVMSRRARADVFRFLGGAG</sequence>
<dbReference type="Proteomes" id="UP000451860">
    <property type="component" value="Unassembled WGS sequence"/>
</dbReference>
<organism evidence="2 3">
    <name type="scientific">Georgenia thermotolerans</name>
    <dbReference type="NCBI Taxonomy" id="527326"/>
    <lineage>
        <taxon>Bacteria</taxon>
        <taxon>Bacillati</taxon>
        <taxon>Actinomycetota</taxon>
        <taxon>Actinomycetes</taxon>
        <taxon>Micrococcales</taxon>
        <taxon>Bogoriellaceae</taxon>
        <taxon>Georgenia</taxon>
    </lineage>
</organism>
<dbReference type="InterPro" id="IPR029058">
    <property type="entry name" value="AB_hydrolase_fold"/>
</dbReference>